<keyword evidence="1" id="KW-1133">Transmembrane helix</keyword>
<keyword evidence="3" id="KW-1185">Reference proteome</keyword>
<evidence type="ECO:0000313" key="2">
    <source>
        <dbReference type="EMBL" id="KXN65561.1"/>
    </source>
</evidence>
<evidence type="ECO:0000313" key="3">
    <source>
        <dbReference type="Proteomes" id="UP000070444"/>
    </source>
</evidence>
<keyword evidence="1" id="KW-0472">Membrane</keyword>
<proteinExistence type="predicted"/>
<protein>
    <submittedName>
        <fullName evidence="2">Uncharacterized protein</fullName>
    </submittedName>
</protein>
<dbReference type="Proteomes" id="UP000070444">
    <property type="component" value="Unassembled WGS sequence"/>
</dbReference>
<evidence type="ECO:0000256" key="1">
    <source>
        <dbReference type="SAM" id="Phobius"/>
    </source>
</evidence>
<accession>A0A137NS29</accession>
<gene>
    <name evidence="2" type="ORF">CONCODRAFT_12818</name>
</gene>
<reference evidence="2 3" key="1">
    <citation type="journal article" date="2015" name="Genome Biol. Evol.">
        <title>Phylogenomic analyses indicate that early fungi evolved digesting cell walls of algal ancestors of land plants.</title>
        <authorList>
            <person name="Chang Y."/>
            <person name="Wang S."/>
            <person name="Sekimoto S."/>
            <person name="Aerts A.L."/>
            <person name="Choi C."/>
            <person name="Clum A."/>
            <person name="LaButti K.M."/>
            <person name="Lindquist E.A."/>
            <person name="Yee Ngan C."/>
            <person name="Ohm R.A."/>
            <person name="Salamov A.A."/>
            <person name="Grigoriev I.V."/>
            <person name="Spatafora J.W."/>
            <person name="Berbee M.L."/>
        </authorList>
    </citation>
    <scope>NUCLEOTIDE SEQUENCE [LARGE SCALE GENOMIC DNA]</scope>
    <source>
        <strain evidence="2 3">NRRL 28638</strain>
    </source>
</reference>
<feature type="transmembrane region" description="Helical" evidence="1">
    <location>
        <begin position="21"/>
        <end position="42"/>
    </location>
</feature>
<name>A0A137NS29_CONC2</name>
<dbReference type="EMBL" id="KQ964856">
    <property type="protein sequence ID" value="KXN65561.1"/>
    <property type="molecule type" value="Genomic_DNA"/>
</dbReference>
<keyword evidence="1" id="KW-0812">Transmembrane</keyword>
<dbReference type="AlphaFoldDB" id="A0A137NS29"/>
<sequence length="118" mass="13071">MSGSGHTLTKKLSVWKKVCKYKLYILGLFIIIAIGSILGGLVKTFNAKDKCVSECIDSRFSCEKNYCNSSRDICLSKCSPYDNKCNSTCQAATISCEVTCSFLKFMIVHPSVSNINLY</sequence>
<organism evidence="2 3">
    <name type="scientific">Conidiobolus coronatus (strain ATCC 28846 / CBS 209.66 / NRRL 28638)</name>
    <name type="common">Delacroixia coronata</name>
    <dbReference type="NCBI Taxonomy" id="796925"/>
    <lineage>
        <taxon>Eukaryota</taxon>
        <taxon>Fungi</taxon>
        <taxon>Fungi incertae sedis</taxon>
        <taxon>Zoopagomycota</taxon>
        <taxon>Entomophthoromycotina</taxon>
        <taxon>Entomophthoromycetes</taxon>
        <taxon>Entomophthorales</taxon>
        <taxon>Ancylistaceae</taxon>
        <taxon>Conidiobolus</taxon>
    </lineage>
</organism>